<evidence type="ECO:0000256" key="1">
    <source>
        <dbReference type="ARBA" id="ARBA00006484"/>
    </source>
</evidence>
<protein>
    <submittedName>
        <fullName evidence="3">Short-chain dehydrogenase/reductase SDR</fullName>
    </submittedName>
</protein>
<dbReference type="InterPro" id="IPR002347">
    <property type="entry name" value="SDR_fam"/>
</dbReference>
<evidence type="ECO:0000313" key="3">
    <source>
        <dbReference type="EMBL" id="ABQ67264.1"/>
    </source>
</evidence>
<dbReference type="CDD" id="cd05233">
    <property type="entry name" value="SDR_c"/>
    <property type="match status" value="1"/>
</dbReference>
<dbReference type="Pfam" id="PF13561">
    <property type="entry name" value="adh_short_C2"/>
    <property type="match status" value="1"/>
</dbReference>
<dbReference type="EMBL" id="CP000699">
    <property type="protein sequence ID" value="ABQ67264.1"/>
    <property type="molecule type" value="Genomic_DNA"/>
</dbReference>
<dbReference type="PROSITE" id="PS00061">
    <property type="entry name" value="ADH_SHORT"/>
    <property type="match status" value="1"/>
</dbReference>
<dbReference type="SUPFAM" id="SSF51735">
    <property type="entry name" value="NAD(P)-binding Rossmann-fold domains"/>
    <property type="match status" value="1"/>
</dbReference>
<dbReference type="KEGG" id="swi:Swit_0897"/>
<proteinExistence type="inferred from homology"/>
<reference evidence="3 4" key="1">
    <citation type="journal article" date="2010" name="J. Bacteriol.">
        <title>Genome sequence of the dioxin-mineralizing bacterium Sphingomonas wittichii RW1.</title>
        <authorList>
            <person name="Miller T.R."/>
            <person name="Delcher A.L."/>
            <person name="Salzberg S.L."/>
            <person name="Saunders E."/>
            <person name="Detter J.C."/>
            <person name="Halden R.U."/>
        </authorList>
    </citation>
    <scope>NUCLEOTIDE SEQUENCE [LARGE SCALE GENOMIC DNA]</scope>
    <source>
        <strain evidence="4">DSM 6014 / CCUG 31198 / JCM 15750 / NBRC 105917 / EY 4224 / RW1</strain>
    </source>
</reference>
<dbReference type="Gene3D" id="3.40.50.720">
    <property type="entry name" value="NAD(P)-binding Rossmann-like Domain"/>
    <property type="match status" value="1"/>
</dbReference>
<dbReference type="FunFam" id="3.40.50.720:FF:000084">
    <property type="entry name" value="Short-chain dehydrogenase reductase"/>
    <property type="match status" value="1"/>
</dbReference>
<dbReference type="Proteomes" id="UP000001989">
    <property type="component" value="Chromosome"/>
</dbReference>
<organism evidence="3 4">
    <name type="scientific">Rhizorhabdus wittichii (strain DSM 6014 / CCUG 31198 / JCM 15750 / NBRC 105917 / EY 4224 / RW1)</name>
    <name type="common">Sphingomonas wittichii</name>
    <dbReference type="NCBI Taxonomy" id="392499"/>
    <lineage>
        <taxon>Bacteria</taxon>
        <taxon>Pseudomonadati</taxon>
        <taxon>Pseudomonadota</taxon>
        <taxon>Alphaproteobacteria</taxon>
        <taxon>Sphingomonadales</taxon>
        <taxon>Sphingomonadaceae</taxon>
        <taxon>Rhizorhabdus</taxon>
    </lineage>
</organism>
<dbReference type="AlphaFoldDB" id="A0A9J9LCP0"/>
<dbReference type="InterPro" id="IPR020904">
    <property type="entry name" value="Sc_DH/Rdtase_CS"/>
</dbReference>
<sequence>MEVIMSLESRGAVTRPGSAIGRAGLVTAGGAGIGRAIALEWAAEGGSLVVGDLDREAAIETARQVEQMGGRAIGLGMDVTDPDAMPAMIEALGQLGDPLHALFNVAGASLAKRVDEMVDADWDGVLDLNLKSIYRCSKPVIEVLRRNGGGAIVNVASTAGILAENRCSAYTAAKGGAVMLTRNMAIDFARDSIRVNAVCPGSTMTPRIQGWLDRHPGHEDLMERICPMKRYARPEEVAKPSIFLASDAASYITGASLVIDGGLTAGVRFSIFEDA</sequence>
<dbReference type="PRINTS" id="PR00081">
    <property type="entry name" value="GDHRDH"/>
</dbReference>
<keyword evidence="2" id="KW-0560">Oxidoreductase</keyword>
<dbReference type="GO" id="GO:0016616">
    <property type="term" value="F:oxidoreductase activity, acting on the CH-OH group of donors, NAD or NADP as acceptor"/>
    <property type="evidence" value="ECO:0007669"/>
    <property type="project" value="TreeGrafter"/>
</dbReference>
<dbReference type="PRINTS" id="PR00080">
    <property type="entry name" value="SDRFAMILY"/>
</dbReference>
<gene>
    <name evidence="3" type="ordered locus">Swit_0897</name>
</gene>
<accession>A0A9J9LCP0</accession>
<dbReference type="PANTHER" id="PTHR42760">
    <property type="entry name" value="SHORT-CHAIN DEHYDROGENASES/REDUCTASES FAMILY MEMBER"/>
    <property type="match status" value="1"/>
</dbReference>
<dbReference type="InterPro" id="IPR036291">
    <property type="entry name" value="NAD(P)-bd_dom_sf"/>
</dbReference>
<keyword evidence="4" id="KW-1185">Reference proteome</keyword>
<dbReference type="PANTHER" id="PTHR42760:SF115">
    <property type="entry name" value="3-OXOACYL-[ACYL-CARRIER-PROTEIN] REDUCTASE FABG"/>
    <property type="match status" value="1"/>
</dbReference>
<comment type="similarity">
    <text evidence="1">Belongs to the short-chain dehydrogenases/reductases (SDR) family.</text>
</comment>
<evidence type="ECO:0000313" key="4">
    <source>
        <dbReference type="Proteomes" id="UP000001989"/>
    </source>
</evidence>
<evidence type="ECO:0000256" key="2">
    <source>
        <dbReference type="ARBA" id="ARBA00023002"/>
    </source>
</evidence>
<name>A0A9J9LCP0_RHIWR</name>